<evidence type="ECO:0000313" key="4">
    <source>
        <dbReference type="Proteomes" id="UP000468327"/>
    </source>
</evidence>
<dbReference type="InterPro" id="IPR029058">
    <property type="entry name" value="AB_hydrolase_fold"/>
</dbReference>
<sequence>MGNIVSYIQENQRTFAESPFNPVDSLVFSTLCYFNYEACGLVDPSSPERVLLHDVVALADWRALTCASWLEDAKDARAFLRVLMASRRFRDVKLAFYANERSDAVEKQFSATTFVVPGRVAAEAEGALYEGRACGARAGRGEFACLAFRGTDGSFAGWKEDFNLCFKEVIPSQRAAAAYLSGVASAVEGPLVACGHSKGGNLAEFAALVVDGGAYARLAGVYNHDGPSFLDDPSPRIHDGRFAALLHKTVPESSAFGMILERRPDYRVVQSSALSVFQHEPFSWQVDGDDFVYQDALNRAAVFFDEALDAWLRGKTPAERERFIDTIYELFASTEASTWAEFQEGLFANTRRLLGSGTKLDAETKSFIWKTLGSLGGILKDETVRRFKPSPSTWLARRREAYDRKGRRQ</sequence>
<dbReference type="AlphaFoldDB" id="A0A1Y4G8B8"/>
<reference evidence="2" key="3">
    <citation type="journal article" date="2019" name="Microbiol. Resour. Announc.">
        <title>Draft Genome Sequences of Type Strains of Gordonibacter faecihominis, Paraeggerthella hongkongensis, Parvibacter caecicola,Slackia equolifaciens, Slackia faecicanis, and Slackia isoflavoniconvertens.</title>
        <authorList>
            <person name="Danylec N."/>
            <person name="Stoll D.A."/>
            <person name="Dotsch A."/>
            <person name="Huch M."/>
        </authorList>
    </citation>
    <scope>NUCLEOTIDE SEQUENCE</scope>
    <source>
        <strain evidence="2">DSM 27213</strain>
    </source>
</reference>
<name>A0A1Y4G8B8_9ACTN</name>
<evidence type="ECO:0000313" key="2">
    <source>
        <dbReference type="EMBL" id="ROT88574.1"/>
    </source>
</evidence>
<dbReference type="Pfam" id="PF11187">
    <property type="entry name" value="Mbeg1-like"/>
    <property type="match status" value="1"/>
</dbReference>
<dbReference type="RefSeq" id="WP_087189794.1">
    <property type="nucleotide sequence ID" value="NZ_CP168029.1"/>
</dbReference>
<keyword evidence="4" id="KW-1185">Reference proteome</keyword>
<evidence type="ECO:0000313" key="1">
    <source>
        <dbReference type="EMBL" id="MVN14624.1"/>
    </source>
</evidence>
<evidence type="ECO:0000313" key="3">
    <source>
        <dbReference type="Proteomes" id="UP000285258"/>
    </source>
</evidence>
<dbReference type="EMBL" id="QIBW01000016">
    <property type="protein sequence ID" value="ROT88574.1"/>
    <property type="molecule type" value="Genomic_DNA"/>
</dbReference>
<dbReference type="Proteomes" id="UP000285258">
    <property type="component" value="Unassembled WGS sequence"/>
</dbReference>
<gene>
    <name evidence="2" type="ORF">DMP12_11925</name>
    <name evidence="1" type="ORF">GO738_04515</name>
</gene>
<dbReference type="InterPro" id="IPR024499">
    <property type="entry name" value="Mbeg1-like"/>
</dbReference>
<proteinExistence type="predicted"/>
<comment type="caution">
    <text evidence="1">The sequence shown here is derived from an EMBL/GenBank/DDBJ whole genome shotgun (WGS) entry which is preliminary data.</text>
</comment>
<organism evidence="1 4">
    <name type="scientific">Gordonibacter urolithinfaciens</name>
    <dbReference type="NCBI Taxonomy" id="1335613"/>
    <lineage>
        <taxon>Bacteria</taxon>
        <taxon>Bacillati</taxon>
        <taxon>Actinomycetota</taxon>
        <taxon>Coriobacteriia</taxon>
        <taxon>Eggerthellales</taxon>
        <taxon>Eggerthellaceae</taxon>
        <taxon>Gordonibacter</taxon>
    </lineage>
</organism>
<dbReference type="EMBL" id="WPOC01000005">
    <property type="protein sequence ID" value="MVN14624.1"/>
    <property type="molecule type" value="Genomic_DNA"/>
</dbReference>
<reference evidence="1 4" key="4">
    <citation type="submission" date="2019-11" db="EMBL/GenBank/DDBJ databases">
        <title>Whole genome shotgun sequencing (WGS) data from Adlercreutzia equolifaciens ResAG-91, Eggerthella lenta MRI-F36, MRI-F37, MRI-F40, ResAG-49, ResAG-88, ResAG-121, ResAG-145, and Gordonibacter sp. ResAG-5, ResAG-26, ResAG-43, ResAG-50, ResAG-59.</title>
        <authorList>
            <person name="Stoll D.A."/>
            <person name="Danylec N."/>
            <person name="Franz C.M.A.P."/>
            <person name="Huch M."/>
        </authorList>
    </citation>
    <scope>NUCLEOTIDE SEQUENCE [LARGE SCALE GENOMIC DNA]</scope>
    <source>
        <strain evidence="1 4">ResAG-59</strain>
    </source>
</reference>
<reference evidence="2" key="2">
    <citation type="journal article" date="2019" name="Int. J. Syst. Evol. Microbiol.">
        <title>Gordonibacter faecihominis is a later heterotypic synonym of Gordonibacter urolithinfaciens.</title>
        <authorList>
            <person name="Danylec N."/>
            <person name="Stoll D.A."/>
            <person name="Huch M."/>
        </authorList>
    </citation>
    <scope>NUCLEOTIDE SEQUENCE</scope>
    <source>
        <strain evidence="2">DSM 27213</strain>
    </source>
</reference>
<reference evidence="3" key="1">
    <citation type="submission" date="2018-05" db="EMBL/GenBank/DDBJ databases">
        <title>Genome Sequencing of selected type strains of the family Eggerthellaceae.</title>
        <authorList>
            <person name="Danylec N."/>
            <person name="Stoll D.A."/>
            <person name="Doetsch A."/>
            <person name="Huch M."/>
        </authorList>
    </citation>
    <scope>NUCLEOTIDE SEQUENCE [LARGE SCALE GENOMIC DNA]</scope>
    <source>
        <strain evidence="3">DSM 27213</strain>
    </source>
</reference>
<protein>
    <submittedName>
        <fullName evidence="1">DUF2974 domain-containing protein</fullName>
    </submittedName>
</protein>
<accession>A0A1Y4G8B8</accession>
<dbReference type="SUPFAM" id="SSF53474">
    <property type="entry name" value="alpha/beta-Hydrolases"/>
    <property type="match status" value="1"/>
</dbReference>
<dbReference type="Proteomes" id="UP000468327">
    <property type="component" value="Unassembled WGS sequence"/>
</dbReference>